<organism evidence="7 8">
    <name type="scientific">Acetobacterium wieringae</name>
    <dbReference type="NCBI Taxonomy" id="52694"/>
    <lineage>
        <taxon>Bacteria</taxon>
        <taxon>Bacillati</taxon>
        <taxon>Bacillota</taxon>
        <taxon>Clostridia</taxon>
        <taxon>Eubacteriales</taxon>
        <taxon>Eubacteriaceae</taxon>
        <taxon>Acetobacterium</taxon>
    </lineage>
</organism>
<dbReference type="PANTHER" id="PTHR30482">
    <property type="entry name" value="HIGH-AFFINITY BRANCHED-CHAIN AMINO ACID TRANSPORT SYSTEM PERMEASE"/>
    <property type="match status" value="1"/>
</dbReference>
<proteinExistence type="predicted"/>
<feature type="transmembrane region" description="Helical" evidence="6">
    <location>
        <begin position="92"/>
        <end position="115"/>
    </location>
</feature>
<dbReference type="STRING" id="52694.ACWI_18780"/>
<accession>A0A1F2PIX0</accession>
<dbReference type="PANTHER" id="PTHR30482:SF10">
    <property type="entry name" value="HIGH-AFFINITY BRANCHED-CHAIN AMINO ACID TRANSPORT PROTEIN BRAE"/>
    <property type="match status" value="1"/>
</dbReference>
<dbReference type="OrthoDB" id="9789927at2"/>
<dbReference type="Pfam" id="PF02653">
    <property type="entry name" value="BPD_transp_2"/>
    <property type="match status" value="1"/>
</dbReference>
<feature type="transmembrane region" description="Helical" evidence="6">
    <location>
        <begin position="64"/>
        <end position="86"/>
    </location>
</feature>
<feature type="transmembrane region" description="Helical" evidence="6">
    <location>
        <begin position="35"/>
        <end position="57"/>
    </location>
</feature>
<comment type="subcellular location">
    <subcellularLocation>
        <location evidence="1">Cell membrane</location>
        <topology evidence="1">Multi-pass membrane protein</topology>
    </subcellularLocation>
</comment>
<keyword evidence="4 6" id="KW-1133">Transmembrane helix</keyword>
<dbReference type="GO" id="GO:0015658">
    <property type="term" value="F:branched-chain amino acid transmembrane transporter activity"/>
    <property type="evidence" value="ECO:0007669"/>
    <property type="project" value="InterPro"/>
</dbReference>
<comment type="caution">
    <text evidence="7">The sequence shown here is derived from an EMBL/GenBank/DDBJ whole genome shotgun (WGS) entry which is preliminary data.</text>
</comment>
<evidence type="ECO:0000256" key="5">
    <source>
        <dbReference type="ARBA" id="ARBA00023136"/>
    </source>
</evidence>
<evidence type="ECO:0000256" key="4">
    <source>
        <dbReference type="ARBA" id="ARBA00022989"/>
    </source>
</evidence>
<gene>
    <name evidence="7" type="primary">livH_3</name>
    <name evidence="7" type="ORF">ACWI_18780</name>
</gene>
<dbReference type="GO" id="GO:0005886">
    <property type="term" value="C:plasma membrane"/>
    <property type="evidence" value="ECO:0007669"/>
    <property type="project" value="UniProtKB-SubCell"/>
</dbReference>
<dbReference type="EMBL" id="LKEU01000029">
    <property type="protein sequence ID" value="OFV70666.1"/>
    <property type="molecule type" value="Genomic_DNA"/>
</dbReference>
<dbReference type="InterPro" id="IPR001851">
    <property type="entry name" value="ABC_transp_permease"/>
</dbReference>
<evidence type="ECO:0000313" key="7">
    <source>
        <dbReference type="EMBL" id="OFV70666.1"/>
    </source>
</evidence>
<protein>
    <submittedName>
        <fullName evidence="7">High-affinity branched-chain amino acid transport system permease protein LivH</fullName>
    </submittedName>
</protein>
<name>A0A1F2PIX0_9FIRM</name>
<feature type="transmembrane region" description="Helical" evidence="6">
    <location>
        <begin position="286"/>
        <end position="305"/>
    </location>
</feature>
<evidence type="ECO:0000256" key="6">
    <source>
        <dbReference type="SAM" id="Phobius"/>
    </source>
</evidence>
<evidence type="ECO:0000313" key="8">
    <source>
        <dbReference type="Proteomes" id="UP000176244"/>
    </source>
</evidence>
<evidence type="ECO:0000256" key="1">
    <source>
        <dbReference type="ARBA" id="ARBA00004651"/>
    </source>
</evidence>
<dbReference type="AlphaFoldDB" id="A0A1F2PIX0"/>
<evidence type="ECO:0000256" key="3">
    <source>
        <dbReference type="ARBA" id="ARBA00022692"/>
    </source>
</evidence>
<feature type="transmembrane region" description="Helical" evidence="6">
    <location>
        <begin position="212"/>
        <end position="230"/>
    </location>
</feature>
<keyword evidence="2" id="KW-1003">Cell membrane</keyword>
<dbReference type="Proteomes" id="UP000176244">
    <property type="component" value="Unassembled WGS sequence"/>
</dbReference>
<dbReference type="RefSeq" id="WP_070371181.1">
    <property type="nucleotide sequence ID" value="NZ_LKEU01000029.1"/>
</dbReference>
<dbReference type="InterPro" id="IPR043428">
    <property type="entry name" value="LivM-like"/>
</dbReference>
<feature type="transmembrane region" description="Helical" evidence="6">
    <location>
        <begin position="250"/>
        <end position="274"/>
    </location>
</feature>
<dbReference type="CDD" id="cd06581">
    <property type="entry name" value="TM_PBP1_LivM_like"/>
    <property type="match status" value="1"/>
</dbReference>
<keyword evidence="5 6" id="KW-0472">Membrane</keyword>
<keyword evidence="3 6" id="KW-0812">Transmembrane</keyword>
<feature type="transmembrane region" description="Helical" evidence="6">
    <location>
        <begin position="127"/>
        <end position="147"/>
    </location>
</feature>
<reference evidence="7 8" key="1">
    <citation type="submission" date="2015-09" db="EMBL/GenBank/DDBJ databases">
        <title>Genome sequence of Acetobacterium wieringae DSM 1911.</title>
        <authorList>
            <person name="Poehlein A."/>
            <person name="Bengelsdorf F.R."/>
            <person name="Schiel-Bengelsdorf B."/>
            <person name="Duerre P."/>
            <person name="Daniel R."/>
        </authorList>
    </citation>
    <scope>NUCLEOTIDE SEQUENCE [LARGE SCALE GENOMIC DNA]</scope>
    <source>
        <strain evidence="7 8">DSM 1911</strain>
    </source>
</reference>
<feature type="transmembrane region" description="Helical" evidence="6">
    <location>
        <begin position="167"/>
        <end position="184"/>
    </location>
</feature>
<sequence length="335" mass="36180">MDHNKKKAYLINAIAIVALYLVFFVLIQTKTMNNYFVGIAIMTCIMIIMAMSLNIVAGFLGEMALGHAGFMAIGAYSSASFSMALIDGGLSLPPIVTLVLAMIVGGIVAGIFGFLIGTPTLRLRGDYLGIVTIGFSEIIRIFFINFGPTGGAAGLKGITRLVNFNNVYWITIIVAFLIFTLGRSKQGRAIISIREDEIASEAAGIPTTRYKVLAFSLAAFFAGVGGSLYAHYQSFLEPSKFGFMFSIEMFVIVVLGGLGSLTGSIISAIVLTVLPEMLRSFSEYRLLVYSLVLIIMMIFRPQGIFGRSEFSLIAFIESLIQRKNVKNSIGGGEAS</sequence>
<feature type="transmembrane region" description="Helical" evidence="6">
    <location>
        <begin position="9"/>
        <end position="29"/>
    </location>
</feature>
<evidence type="ECO:0000256" key="2">
    <source>
        <dbReference type="ARBA" id="ARBA00022475"/>
    </source>
</evidence>